<keyword evidence="2" id="KW-1185">Reference proteome</keyword>
<proteinExistence type="predicted"/>
<gene>
    <name evidence="1" type="ORF">GcM3_03793</name>
</gene>
<accession>A0A420HD87</accession>
<protein>
    <submittedName>
        <fullName evidence="1">Uncharacterized protein</fullName>
    </submittedName>
</protein>
<organism evidence="1 2">
    <name type="scientific">Golovinomyces cichoracearum</name>
    <dbReference type="NCBI Taxonomy" id="62708"/>
    <lineage>
        <taxon>Eukaryota</taxon>
        <taxon>Fungi</taxon>
        <taxon>Dikarya</taxon>
        <taxon>Ascomycota</taxon>
        <taxon>Pezizomycotina</taxon>
        <taxon>Leotiomycetes</taxon>
        <taxon>Erysiphales</taxon>
        <taxon>Erysiphaceae</taxon>
        <taxon>Golovinomyces</taxon>
    </lineage>
</organism>
<comment type="caution">
    <text evidence="1">The sequence shown here is derived from an EMBL/GenBank/DDBJ whole genome shotgun (WGS) entry which is preliminary data.</text>
</comment>
<sequence length="66" mass="7929">MVVAVNTHIVLAYLVRLNPYISDDWVSFSTFRLSIIWDFKRGMKLCCKEKKRQFIYHMPVTKFSQE</sequence>
<reference evidence="1 2" key="1">
    <citation type="journal article" date="2018" name="BMC Genomics">
        <title>Comparative genome analyses reveal sequence features reflecting distinct modes of host-adaptation between dicot and monocot powdery mildew.</title>
        <authorList>
            <person name="Wu Y."/>
            <person name="Ma X."/>
            <person name="Pan Z."/>
            <person name="Kale S.D."/>
            <person name="Song Y."/>
            <person name="King H."/>
            <person name="Zhang Q."/>
            <person name="Presley C."/>
            <person name="Deng X."/>
            <person name="Wei C.I."/>
            <person name="Xiao S."/>
        </authorList>
    </citation>
    <scope>NUCLEOTIDE SEQUENCE [LARGE SCALE GENOMIC DNA]</scope>
    <source>
        <strain evidence="1">UMSG3</strain>
    </source>
</reference>
<name>A0A420HD87_9PEZI</name>
<dbReference type="Proteomes" id="UP000283383">
    <property type="component" value="Unassembled WGS sequence"/>
</dbReference>
<evidence type="ECO:0000313" key="1">
    <source>
        <dbReference type="EMBL" id="RKF55410.1"/>
    </source>
</evidence>
<evidence type="ECO:0000313" key="2">
    <source>
        <dbReference type="Proteomes" id="UP000283383"/>
    </source>
</evidence>
<dbReference type="EMBL" id="MCBQ01020201">
    <property type="protein sequence ID" value="RKF55410.1"/>
    <property type="molecule type" value="Genomic_DNA"/>
</dbReference>
<dbReference type="AlphaFoldDB" id="A0A420HD87"/>